<comment type="caution">
    <text evidence="4">The sequence shown here is derived from an EMBL/GenBank/DDBJ whole genome shotgun (WGS) entry which is preliminary data.</text>
</comment>
<organism evidence="4 6">
    <name type="scientific">Leptospira perolatii</name>
    <dbReference type="NCBI Taxonomy" id="2023191"/>
    <lineage>
        <taxon>Bacteria</taxon>
        <taxon>Pseudomonadati</taxon>
        <taxon>Spirochaetota</taxon>
        <taxon>Spirochaetia</taxon>
        <taxon>Leptospirales</taxon>
        <taxon>Leptospiraceae</taxon>
        <taxon>Leptospira</taxon>
    </lineage>
</organism>
<keyword evidence="1" id="KW-0694">RNA-binding</keyword>
<dbReference type="Proteomes" id="UP000231962">
    <property type="component" value="Unassembled WGS sequence"/>
</dbReference>
<sequence length="87" mass="9682">MRNSKLFVGNLNYAVGSTEVNKLFSNYGEVVNVKIIEGKGFGFVEMANEEDAENAKNSLNGTQFSGRKLNVDIAKPQTFSRPKRDHN</sequence>
<dbReference type="SMART" id="SM00360">
    <property type="entry name" value="RRM"/>
    <property type="match status" value="1"/>
</dbReference>
<evidence type="ECO:0000313" key="4">
    <source>
        <dbReference type="EMBL" id="PJZ73790.1"/>
    </source>
</evidence>
<evidence type="ECO:0000256" key="1">
    <source>
        <dbReference type="ARBA" id="ARBA00022884"/>
    </source>
</evidence>
<dbReference type="Proteomes" id="UP000231990">
    <property type="component" value="Unassembled WGS sequence"/>
</dbReference>
<dbReference type="EMBL" id="NPDZ01000003">
    <property type="protein sequence ID" value="PJZ73790.1"/>
    <property type="molecule type" value="Genomic_DNA"/>
</dbReference>
<evidence type="ECO:0000259" key="2">
    <source>
        <dbReference type="PROSITE" id="PS50102"/>
    </source>
</evidence>
<protein>
    <submittedName>
        <fullName evidence="4">RNA-binding protein</fullName>
    </submittedName>
</protein>
<dbReference type="Gene3D" id="3.30.70.330">
    <property type="match status" value="1"/>
</dbReference>
<dbReference type="PROSITE" id="PS50102">
    <property type="entry name" value="RRM"/>
    <property type="match status" value="1"/>
</dbReference>
<dbReference type="PANTHER" id="PTHR48025">
    <property type="entry name" value="OS02G0815200 PROTEIN"/>
    <property type="match status" value="1"/>
</dbReference>
<dbReference type="InterPro" id="IPR000504">
    <property type="entry name" value="RRM_dom"/>
</dbReference>
<evidence type="ECO:0000313" key="6">
    <source>
        <dbReference type="Proteomes" id="UP000231990"/>
    </source>
</evidence>
<evidence type="ECO:0000313" key="5">
    <source>
        <dbReference type="Proteomes" id="UP000231962"/>
    </source>
</evidence>
<dbReference type="RefSeq" id="WP_100712898.1">
    <property type="nucleotide sequence ID" value="NZ_NPDY01000002.1"/>
</dbReference>
<dbReference type="InterPro" id="IPR035979">
    <property type="entry name" value="RBD_domain_sf"/>
</dbReference>
<dbReference type="AlphaFoldDB" id="A0A2M9ZNX8"/>
<reference evidence="5 6" key="1">
    <citation type="submission" date="2017-07" db="EMBL/GenBank/DDBJ databases">
        <title>Leptospira spp. isolated from tropical soils.</title>
        <authorList>
            <person name="Thibeaux R."/>
            <person name="Iraola G."/>
            <person name="Ferres I."/>
            <person name="Bierque E."/>
            <person name="Girault D."/>
            <person name="Soupe-Gilbert M.-E."/>
            <person name="Picardeau M."/>
            <person name="Goarant C."/>
        </authorList>
    </citation>
    <scope>NUCLEOTIDE SEQUENCE [LARGE SCALE GENOMIC DNA]</scope>
    <source>
        <strain evidence="4 6">FH1-B-B1</strain>
        <strain evidence="3 5">FH1-B-C1</strain>
    </source>
</reference>
<evidence type="ECO:0000313" key="3">
    <source>
        <dbReference type="EMBL" id="PJZ70894.1"/>
    </source>
</evidence>
<proteinExistence type="predicted"/>
<feature type="domain" description="RRM" evidence="2">
    <location>
        <begin position="4"/>
        <end position="76"/>
    </location>
</feature>
<dbReference type="OrthoDB" id="9798855at2"/>
<dbReference type="InterPro" id="IPR012677">
    <property type="entry name" value="Nucleotide-bd_a/b_plait_sf"/>
</dbReference>
<gene>
    <name evidence="3" type="ORF">CH360_05145</name>
    <name evidence="4" type="ORF">CH373_06415</name>
</gene>
<dbReference type="InterPro" id="IPR050502">
    <property type="entry name" value="Euk_RNA-bind_prot"/>
</dbReference>
<accession>A0A2M9ZNX8</accession>
<dbReference type="GO" id="GO:0003729">
    <property type="term" value="F:mRNA binding"/>
    <property type="evidence" value="ECO:0007669"/>
    <property type="project" value="TreeGrafter"/>
</dbReference>
<dbReference type="SUPFAM" id="SSF54928">
    <property type="entry name" value="RNA-binding domain, RBD"/>
    <property type="match status" value="1"/>
</dbReference>
<name>A0A2M9ZNX8_9LEPT</name>
<dbReference type="Pfam" id="PF00076">
    <property type="entry name" value="RRM_1"/>
    <property type="match status" value="1"/>
</dbReference>
<dbReference type="EMBL" id="NPDY01000002">
    <property type="protein sequence ID" value="PJZ70894.1"/>
    <property type="molecule type" value="Genomic_DNA"/>
</dbReference>
<dbReference type="PANTHER" id="PTHR48025:SF1">
    <property type="entry name" value="RRM DOMAIN-CONTAINING PROTEIN"/>
    <property type="match status" value="1"/>
</dbReference>
<keyword evidence="5" id="KW-1185">Reference proteome</keyword>